<dbReference type="InterPro" id="IPR011006">
    <property type="entry name" value="CheY-like_superfamily"/>
</dbReference>
<dbReference type="RefSeq" id="WP_343890919.1">
    <property type="nucleotide sequence ID" value="NZ_BAAAEH010000036.1"/>
</dbReference>
<dbReference type="PROSITE" id="PS50110">
    <property type="entry name" value="RESPONSE_REGULATORY"/>
    <property type="match status" value="1"/>
</dbReference>
<feature type="modified residue" description="4-aspartylphosphate" evidence="1">
    <location>
        <position position="54"/>
    </location>
</feature>
<keyword evidence="2" id="KW-0175">Coiled coil</keyword>
<evidence type="ECO:0000256" key="2">
    <source>
        <dbReference type="SAM" id="Coils"/>
    </source>
</evidence>
<feature type="coiled-coil region" evidence="2">
    <location>
        <begin position="107"/>
        <end position="143"/>
    </location>
</feature>
<dbReference type="GO" id="GO:0003677">
    <property type="term" value="F:DNA binding"/>
    <property type="evidence" value="ECO:0007669"/>
    <property type="project" value="UniProtKB-KW"/>
</dbReference>
<comment type="caution">
    <text evidence="5">The sequence shown here is derived from an EMBL/GenBank/DDBJ whole genome shotgun (WGS) entry which is preliminary data.</text>
</comment>
<dbReference type="PANTHER" id="PTHR37299:SF1">
    <property type="entry name" value="STAGE 0 SPORULATION PROTEIN A HOMOLOG"/>
    <property type="match status" value="1"/>
</dbReference>
<dbReference type="PANTHER" id="PTHR37299">
    <property type="entry name" value="TRANSCRIPTIONAL REGULATOR-RELATED"/>
    <property type="match status" value="1"/>
</dbReference>
<keyword evidence="5" id="KW-0238">DNA-binding</keyword>
<feature type="domain" description="HTH LytTR-type" evidence="4">
    <location>
        <begin position="154"/>
        <end position="258"/>
    </location>
</feature>
<dbReference type="Pfam" id="PF04397">
    <property type="entry name" value="LytTR"/>
    <property type="match status" value="1"/>
</dbReference>
<dbReference type="Pfam" id="PF00072">
    <property type="entry name" value="Response_reg"/>
    <property type="match status" value="1"/>
</dbReference>
<keyword evidence="1" id="KW-0597">Phosphoprotein</keyword>
<dbReference type="InterPro" id="IPR001789">
    <property type="entry name" value="Sig_transdc_resp-reg_receiver"/>
</dbReference>
<feature type="domain" description="Response regulatory" evidence="3">
    <location>
        <begin position="3"/>
        <end position="118"/>
    </location>
</feature>
<dbReference type="Proteomes" id="UP001419910">
    <property type="component" value="Unassembled WGS sequence"/>
</dbReference>
<dbReference type="Gene3D" id="3.40.50.2300">
    <property type="match status" value="1"/>
</dbReference>
<evidence type="ECO:0000313" key="6">
    <source>
        <dbReference type="Proteomes" id="UP001419910"/>
    </source>
</evidence>
<gene>
    <name evidence="5" type="ORF">ABC974_22315</name>
</gene>
<evidence type="ECO:0000259" key="3">
    <source>
        <dbReference type="PROSITE" id="PS50110"/>
    </source>
</evidence>
<evidence type="ECO:0000313" key="5">
    <source>
        <dbReference type="EMBL" id="MEN2792382.1"/>
    </source>
</evidence>
<dbReference type="InterPro" id="IPR007492">
    <property type="entry name" value="LytTR_DNA-bd_dom"/>
</dbReference>
<proteinExistence type="predicted"/>
<name>A0ABU9Y9A6_9SPHN</name>
<keyword evidence="6" id="KW-1185">Reference proteome</keyword>
<accession>A0ABU9Y9A6</accession>
<dbReference type="SMART" id="SM00850">
    <property type="entry name" value="LytTR"/>
    <property type="match status" value="1"/>
</dbReference>
<evidence type="ECO:0000259" key="4">
    <source>
        <dbReference type="PROSITE" id="PS50930"/>
    </source>
</evidence>
<dbReference type="SMART" id="SM00448">
    <property type="entry name" value="REC"/>
    <property type="match status" value="1"/>
</dbReference>
<evidence type="ECO:0000256" key="1">
    <source>
        <dbReference type="PROSITE-ProRule" id="PRU00169"/>
    </source>
</evidence>
<protein>
    <submittedName>
        <fullName evidence="5">LytTR family DNA-binding domain-containing protein</fullName>
    </submittedName>
</protein>
<dbReference type="Gene3D" id="2.40.50.1020">
    <property type="entry name" value="LytTr DNA-binding domain"/>
    <property type="match status" value="1"/>
</dbReference>
<dbReference type="InterPro" id="IPR046947">
    <property type="entry name" value="LytR-like"/>
</dbReference>
<reference evidence="5 6" key="1">
    <citation type="submission" date="2024-05" db="EMBL/GenBank/DDBJ databases">
        <authorList>
            <person name="Liu Q."/>
            <person name="Xin Y.-H."/>
        </authorList>
    </citation>
    <scope>NUCLEOTIDE SEQUENCE [LARGE SCALE GENOMIC DNA]</scope>
    <source>
        <strain evidence="5 6">CGMCC 1.10181</strain>
    </source>
</reference>
<dbReference type="EMBL" id="JBDIME010000027">
    <property type="protein sequence ID" value="MEN2792382.1"/>
    <property type="molecule type" value="Genomic_DNA"/>
</dbReference>
<organism evidence="5 6">
    <name type="scientific">Sphingomonas oligophenolica</name>
    <dbReference type="NCBI Taxonomy" id="301154"/>
    <lineage>
        <taxon>Bacteria</taxon>
        <taxon>Pseudomonadati</taxon>
        <taxon>Pseudomonadota</taxon>
        <taxon>Alphaproteobacteria</taxon>
        <taxon>Sphingomonadales</taxon>
        <taxon>Sphingomonadaceae</taxon>
        <taxon>Sphingomonas</taxon>
    </lineage>
</organism>
<dbReference type="PROSITE" id="PS50930">
    <property type="entry name" value="HTH_LYTTR"/>
    <property type="match status" value="1"/>
</dbReference>
<dbReference type="SUPFAM" id="SSF52172">
    <property type="entry name" value="CheY-like"/>
    <property type="match status" value="1"/>
</dbReference>
<sequence>MIRAILCDDEPLALERLADMVDRIDGIEVAGQAGNGAVALAMIAELQPDIVFLDIEMPALDGFDVVEELARGGAAAPLIIFVTAYPQFAAHAFDTGAIDFLTKPVRLGRLETAIARARDAIESREARMRLGDLAEQLAALREERGSDFRAGNYLWVQRRSETVRVDLDLIDWVGAEGEYVRLHLDSISYLHREPLSSMLQRLDARRFLRIHRSYIVNRDRIVAVRRRPAGGYKIVLAGDLELPVGRSYRALVANVVAEEDALPG</sequence>